<dbReference type="InParanoid" id="A0A2T3AJ07"/>
<evidence type="ECO:0000256" key="1">
    <source>
        <dbReference type="SAM" id="MobiDB-lite"/>
    </source>
</evidence>
<dbReference type="Proteomes" id="UP000241462">
    <property type="component" value="Unassembled WGS sequence"/>
</dbReference>
<keyword evidence="3" id="KW-1185">Reference proteome</keyword>
<gene>
    <name evidence="2" type="ORF">BD289DRAFT_479407</name>
</gene>
<protein>
    <submittedName>
        <fullName evidence="2">Uncharacterized protein</fullName>
    </submittedName>
</protein>
<feature type="compositionally biased region" description="Basic and acidic residues" evidence="1">
    <location>
        <begin position="42"/>
        <end position="52"/>
    </location>
</feature>
<feature type="compositionally biased region" description="Low complexity" evidence="1">
    <location>
        <begin position="1"/>
        <end position="17"/>
    </location>
</feature>
<proteinExistence type="predicted"/>
<feature type="compositionally biased region" description="Basic and acidic residues" evidence="1">
    <location>
        <begin position="77"/>
        <end position="131"/>
    </location>
</feature>
<organism evidence="2 3">
    <name type="scientific">Coniella lustricola</name>
    <dbReference type="NCBI Taxonomy" id="2025994"/>
    <lineage>
        <taxon>Eukaryota</taxon>
        <taxon>Fungi</taxon>
        <taxon>Dikarya</taxon>
        <taxon>Ascomycota</taxon>
        <taxon>Pezizomycotina</taxon>
        <taxon>Sordariomycetes</taxon>
        <taxon>Sordariomycetidae</taxon>
        <taxon>Diaporthales</taxon>
        <taxon>Schizoparmaceae</taxon>
        <taxon>Coniella</taxon>
    </lineage>
</organism>
<accession>A0A2T3AJ07</accession>
<evidence type="ECO:0000313" key="3">
    <source>
        <dbReference type="Proteomes" id="UP000241462"/>
    </source>
</evidence>
<name>A0A2T3AJ07_9PEZI</name>
<reference evidence="2 3" key="1">
    <citation type="journal article" date="2018" name="Mycol. Prog.">
        <title>Coniella lustricola, a new species from submerged detritus.</title>
        <authorList>
            <person name="Raudabaugh D.B."/>
            <person name="Iturriaga T."/>
            <person name="Carver A."/>
            <person name="Mondo S."/>
            <person name="Pangilinan J."/>
            <person name="Lipzen A."/>
            <person name="He G."/>
            <person name="Amirebrahimi M."/>
            <person name="Grigoriev I.V."/>
            <person name="Miller A.N."/>
        </authorList>
    </citation>
    <scope>NUCLEOTIDE SEQUENCE [LARGE SCALE GENOMIC DNA]</scope>
    <source>
        <strain evidence="2 3">B22-T-1</strain>
    </source>
</reference>
<feature type="region of interest" description="Disordered" evidence="1">
    <location>
        <begin position="1"/>
        <end position="131"/>
    </location>
</feature>
<dbReference type="EMBL" id="KZ678383">
    <property type="protein sequence ID" value="PSS00510.1"/>
    <property type="molecule type" value="Genomic_DNA"/>
</dbReference>
<dbReference type="AlphaFoldDB" id="A0A2T3AJ07"/>
<dbReference type="OrthoDB" id="5334244at2759"/>
<evidence type="ECO:0000313" key="2">
    <source>
        <dbReference type="EMBL" id="PSS00510.1"/>
    </source>
</evidence>
<sequence>MPPTASRAGAAAALSSSKNRAFYATSAPKKAEEASAQSGGSRSKDAAERASENSKGATAPDNPTPHPKVFNNTIPGDGEKKLSKEQQEEVDRHNADFEAKHDRAAGQADTKVDKKFWAGQGGREEGQGERK</sequence>